<dbReference type="InterPro" id="IPR024109">
    <property type="entry name" value="Trp-tRNA-ligase_bac-type"/>
</dbReference>
<evidence type="ECO:0000313" key="11">
    <source>
        <dbReference type="Proteomes" id="UP001500755"/>
    </source>
</evidence>
<dbReference type="RefSeq" id="WP_344309816.1">
    <property type="nucleotide sequence ID" value="NZ_BAAANO010000020.1"/>
</dbReference>
<evidence type="ECO:0000256" key="9">
    <source>
        <dbReference type="RuleBase" id="RU363036"/>
    </source>
</evidence>
<dbReference type="InterPro" id="IPR050203">
    <property type="entry name" value="Trp-tRNA_synthetase"/>
</dbReference>
<sequence length="358" mass="39020">MTAAASVETTAALAAETAGHDAAAESGQLLPRSVSGIQATSDSLHLGNYIGALQQFVEHQEHHDAFYFIANMHAITVEQDPAELRERTLRTAAQFIAAGIDPERSTIFVQSHVDAHPKLSWILECTTGLGEAQRMTQFKDKSAKKENVSLGLLTYPALMAADILLYQADVVPVGEDQRQHLELTRNLAERFNHRYGATFTVPEAGILKETAKIYDLQDPTSKMSKSAANPAGLINILDEPKALTKKFKSAVTDNDTVIAFDPEAKPGVSNLLTIYSALTGDSVDSIVAEYEGKMYGHLKVGLAEIAVEKLAPVRERTLELLDDRAELERILLAGADKAQAIADETVRVAYERVGFLHR</sequence>
<keyword evidence="11" id="KW-1185">Reference proteome</keyword>
<protein>
    <recommendedName>
        <fullName evidence="8">Tryptophan--tRNA ligase</fullName>
        <ecNumber evidence="8">6.1.1.2</ecNumber>
    </recommendedName>
    <alternativeName>
        <fullName evidence="8">Tryptophanyl-tRNA synthetase</fullName>
        <shortName evidence="8">TrpRS</shortName>
    </alternativeName>
</protein>
<comment type="caution">
    <text evidence="10">The sequence shown here is derived from an EMBL/GenBank/DDBJ whole genome shotgun (WGS) entry which is preliminary data.</text>
</comment>
<feature type="binding site" evidence="8">
    <location>
        <position position="162"/>
    </location>
    <ligand>
        <name>L-tryptophan</name>
        <dbReference type="ChEBI" id="CHEBI:57912"/>
    </ligand>
</feature>
<comment type="function">
    <text evidence="8">Catalyzes the attachment of tryptophan to tRNA(Trp).</text>
</comment>
<comment type="caution">
    <text evidence="8">Lacks conserved residue(s) required for the propagation of feature annotation.</text>
</comment>
<reference evidence="11" key="1">
    <citation type="journal article" date="2019" name="Int. J. Syst. Evol. Microbiol.">
        <title>The Global Catalogue of Microorganisms (GCM) 10K type strain sequencing project: providing services to taxonomists for standard genome sequencing and annotation.</title>
        <authorList>
            <consortium name="The Broad Institute Genomics Platform"/>
            <consortium name="The Broad Institute Genome Sequencing Center for Infectious Disease"/>
            <person name="Wu L."/>
            <person name="Ma J."/>
        </authorList>
    </citation>
    <scope>NUCLEOTIDE SEQUENCE [LARGE SCALE GENOMIC DNA]</scope>
    <source>
        <strain evidence="11">JCM 14546</strain>
    </source>
</reference>
<dbReference type="InterPro" id="IPR014729">
    <property type="entry name" value="Rossmann-like_a/b/a_fold"/>
</dbReference>
<dbReference type="InterPro" id="IPR002305">
    <property type="entry name" value="aa-tRNA-synth_Ic"/>
</dbReference>
<dbReference type="Gene3D" id="1.10.240.10">
    <property type="entry name" value="Tyrosyl-Transfer RNA Synthetase"/>
    <property type="match status" value="1"/>
</dbReference>
<feature type="binding site" evidence="8">
    <location>
        <begin position="38"/>
        <end position="40"/>
    </location>
    <ligand>
        <name>ATP</name>
        <dbReference type="ChEBI" id="CHEBI:30616"/>
    </ligand>
</feature>
<feature type="short sequence motif" description="'KMSKS' region" evidence="8">
    <location>
        <begin position="222"/>
        <end position="226"/>
    </location>
</feature>
<dbReference type="Gene3D" id="3.40.50.620">
    <property type="entry name" value="HUPs"/>
    <property type="match status" value="1"/>
</dbReference>
<dbReference type="Proteomes" id="UP001500755">
    <property type="component" value="Unassembled WGS sequence"/>
</dbReference>
<evidence type="ECO:0000256" key="7">
    <source>
        <dbReference type="ARBA" id="ARBA00049929"/>
    </source>
</evidence>
<comment type="subunit">
    <text evidence="8">Homodimer.</text>
</comment>
<name>A0ABP5F1E5_9MICO</name>
<evidence type="ECO:0000256" key="1">
    <source>
        <dbReference type="ARBA" id="ARBA00005594"/>
    </source>
</evidence>
<dbReference type="InterPro" id="IPR002306">
    <property type="entry name" value="Trp-tRNA-ligase"/>
</dbReference>
<comment type="similarity">
    <text evidence="1 8 9">Belongs to the class-I aminoacyl-tRNA synthetase family.</text>
</comment>
<evidence type="ECO:0000256" key="8">
    <source>
        <dbReference type="HAMAP-Rule" id="MF_00140"/>
    </source>
</evidence>
<evidence type="ECO:0000313" key="10">
    <source>
        <dbReference type="EMBL" id="GAA2010980.1"/>
    </source>
</evidence>
<keyword evidence="3 8" id="KW-0547">Nucleotide-binding</keyword>
<comment type="subcellular location">
    <subcellularLocation>
        <location evidence="8">Cytoplasm</location>
    </subcellularLocation>
</comment>
<dbReference type="GO" id="GO:0016874">
    <property type="term" value="F:ligase activity"/>
    <property type="evidence" value="ECO:0007669"/>
    <property type="project" value="UniProtKB-KW"/>
</dbReference>
<dbReference type="SUPFAM" id="SSF52374">
    <property type="entry name" value="Nucleotidylyl transferase"/>
    <property type="match status" value="1"/>
</dbReference>
<keyword evidence="6 8" id="KW-0030">Aminoacyl-tRNA synthetase</keyword>
<feature type="binding site" evidence="8">
    <location>
        <begin position="222"/>
        <end position="226"/>
    </location>
    <ligand>
        <name>ATP</name>
        <dbReference type="ChEBI" id="CHEBI:30616"/>
    </ligand>
</feature>
<dbReference type="EC" id="6.1.1.2" evidence="8"/>
<dbReference type="NCBIfam" id="TIGR00233">
    <property type="entry name" value="trpS"/>
    <property type="match status" value="1"/>
</dbReference>
<dbReference type="HAMAP" id="MF_00140_B">
    <property type="entry name" value="Trp_tRNA_synth_B"/>
    <property type="match status" value="1"/>
</dbReference>
<feature type="binding site" evidence="8">
    <location>
        <begin position="47"/>
        <end position="48"/>
    </location>
    <ligand>
        <name>ATP</name>
        <dbReference type="ChEBI" id="CHEBI:30616"/>
    </ligand>
</feature>
<feature type="binding site" evidence="8">
    <location>
        <begin position="174"/>
        <end position="176"/>
    </location>
    <ligand>
        <name>ATP</name>
        <dbReference type="ChEBI" id="CHEBI:30616"/>
    </ligand>
</feature>
<keyword evidence="2 8" id="KW-0436">Ligase</keyword>
<dbReference type="PRINTS" id="PR01039">
    <property type="entry name" value="TRNASYNTHTRP"/>
</dbReference>
<dbReference type="Pfam" id="PF00579">
    <property type="entry name" value="tRNA-synt_1b"/>
    <property type="match status" value="1"/>
</dbReference>
<evidence type="ECO:0000256" key="3">
    <source>
        <dbReference type="ARBA" id="ARBA00022741"/>
    </source>
</evidence>
<evidence type="ECO:0000256" key="2">
    <source>
        <dbReference type="ARBA" id="ARBA00022598"/>
    </source>
</evidence>
<accession>A0ABP5F1E5</accession>
<evidence type="ECO:0000256" key="5">
    <source>
        <dbReference type="ARBA" id="ARBA00022917"/>
    </source>
</evidence>
<keyword evidence="5 8" id="KW-0648">Protein biosynthesis</keyword>
<keyword evidence="8" id="KW-0963">Cytoplasm</keyword>
<organism evidence="10 11">
    <name type="scientific">Brevibacterium samyangense</name>
    <dbReference type="NCBI Taxonomy" id="366888"/>
    <lineage>
        <taxon>Bacteria</taxon>
        <taxon>Bacillati</taxon>
        <taxon>Actinomycetota</taxon>
        <taxon>Actinomycetes</taxon>
        <taxon>Micrococcales</taxon>
        <taxon>Brevibacteriaceae</taxon>
        <taxon>Brevibacterium</taxon>
    </lineage>
</organism>
<gene>
    <name evidence="8 10" type="primary">trpS</name>
    <name evidence="10" type="ORF">GCM10009755_22870</name>
</gene>
<dbReference type="EMBL" id="BAAANO010000020">
    <property type="protein sequence ID" value="GAA2010980.1"/>
    <property type="molecule type" value="Genomic_DNA"/>
</dbReference>
<keyword evidence="4 8" id="KW-0067">ATP-binding</keyword>
<evidence type="ECO:0000256" key="6">
    <source>
        <dbReference type="ARBA" id="ARBA00023146"/>
    </source>
</evidence>
<feature type="binding site" evidence="8">
    <location>
        <position position="213"/>
    </location>
    <ligand>
        <name>ATP</name>
        <dbReference type="ChEBI" id="CHEBI:30616"/>
    </ligand>
</feature>
<proteinExistence type="inferred from homology"/>
<dbReference type="PANTHER" id="PTHR43766">
    <property type="entry name" value="TRYPTOPHAN--TRNA LIGASE, MITOCHONDRIAL"/>
    <property type="match status" value="1"/>
</dbReference>
<dbReference type="CDD" id="cd00806">
    <property type="entry name" value="TrpRS_core"/>
    <property type="match status" value="1"/>
</dbReference>
<comment type="catalytic activity">
    <reaction evidence="7 8">
        <text>tRNA(Trp) + L-tryptophan + ATP = L-tryptophyl-tRNA(Trp) + AMP + diphosphate + H(+)</text>
        <dbReference type="Rhea" id="RHEA:24080"/>
        <dbReference type="Rhea" id="RHEA-COMP:9671"/>
        <dbReference type="Rhea" id="RHEA-COMP:9705"/>
        <dbReference type="ChEBI" id="CHEBI:15378"/>
        <dbReference type="ChEBI" id="CHEBI:30616"/>
        <dbReference type="ChEBI" id="CHEBI:33019"/>
        <dbReference type="ChEBI" id="CHEBI:57912"/>
        <dbReference type="ChEBI" id="CHEBI:78442"/>
        <dbReference type="ChEBI" id="CHEBI:78535"/>
        <dbReference type="ChEBI" id="CHEBI:456215"/>
        <dbReference type="EC" id="6.1.1.2"/>
    </reaction>
</comment>
<dbReference type="PANTHER" id="PTHR43766:SF1">
    <property type="entry name" value="TRYPTOPHAN--TRNA LIGASE, MITOCHONDRIAL"/>
    <property type="match status" value="1"/>
</dbReference>
<evidence type="ECO:0000256" key="4">
    <source>
        <dbReference type="ARBA" id="ARBA00022840"/>
    </source>
</evidence>